<feature type="region of interest" description="Disordered" evidence="1">
    <location>
        <begin position="168"/>
        <end position="207"/>
    </location>
</feature>
<evidence type="ECO:0000313" key="2">
    <source>
        <dbReference type="EMBL" id="MDK3016532.1"/>
    </source>
</evidence>
<evidence type="ECO:0000313" key="3">
    <source>
        <dbReference type="Proteomes" id="UP001243757"/>
    </source>
</evidence>
<evidence type="ECO:0000256" key="1">
    <source>
        <dbReference type="SAM" id="MobiDB-lite"/>
    </source>
</evidence>
<keyword evidence="3" id="KW-1185">Reference proteome</keyword>
<protein>
    <submittedName>
        <fullName evidence="2">Uncharacterized protein</fullName>
    </submittedName>
</protein>
<dbReference type="RefSeq" id="WP_284479342.1">
    <property type="nucleotide sequence ID" value="NZ_JASNJD010000001.1"/>
</dbReference>
<accession>A0ABT7EW20</accession>
<feature type="compositionally biased region" description="Basic and acidic residues" evidence="1">
    <location>
        <begin position="168"/>
        <end position="200"/>
    </location>
</feature>
<dbReference type="EMBL" id="JASNJD010000001">
    <property type="protein sequence ID" value="MDK3016532.1"/>
    <property type="molecule type" value="Genomic_DNA"/>
</dbReference>
<comment type="caution">
    <text evidence="2">The sequence shown here is derived from an EMBL/GenBank/DDBJ whole genome shotgun (WGS) entry which is preliminary data.</text>
</comment>
<name>A0ABT7EW20_9RHOB</name>
<reference evidence="2 3" key="1">
    <citation type="submission" date="2023-05" db="EMBL/GenBank/DDBJ databases">
        <title>Pseudodonghicola sp. nov.</title>
        <authorList>
            <person name="Huang J."/>
        </authorList>
    </citation>
    <scope>NUCLEOTIDE SEQUENCE [LARGE SCALE GENOMIC DNA]</scope>
    <source>
        <strain evidence="2 3">IC7</strain>
    </source>
</reference>
<organism evidence="2 3">
    <name type="scientific">Pseudodonghicola flavimaris</name>
    <dbReference type="NCBI Taxonomy" id="3050036"/>
    <lineage>
        <taxon>Bacteria</taxon>
        <taxon>Pseudomonadati</taxon>
        <taxon>Pseudomonadota</taxon>
        <taxon>Alphaproteobacteria</taxon>
        <taxon>Rhodobacterales</taxon>
        <taxon>Paracoccaceae</taxon>
        <taxon>Pseudodonghicola</taxon>
    </lineage>
</organism>
<gene>
    <name evidence="2" type="ORF">QO033_02525</name>
</gene>
<dbReference type="Proteomes" id="UP001243757">
    <property type="component" value="Unassembled WGS sequence"/>
</dbReference>
<sequence>MSALHKAEITEIFARWLERYAPPASIRENARAQQDEVEALLGVLLRFSPGSEAGPWVRRVLDRLEYQMKTRAWPTKAEIGSVCSNIRKEELRDAPRRDSPDLSAATVAAGRMARGEPVGEGWLYGRASVELIVSGQVDRQTMERYRSAAFLERKAMYGEDGARAWEDAAKARHEAAKRVHHQRSDAPQKRPADVPDKRVTPPEGWAA</sequence>
<proteinExistence type="predicted"/>